<dbReference type="InterPro" id="IPR050109">
    <property type="entry name" value="HTH-type_TetR-like_transc_reg"/>
</dbReference>
<evidence type="ECO:0000313" key="4">
    <source>
        <dbReference type="EMBL" id="PPB80904.1"/>
    </source>
</evidence>
<dbReference type="EMBL" id="PRDS01000004">
    <property type="protein sequence ID" value="PPB80904.1"/>
    <property type="molecule type" value="Genomic_DNA"/>
</dbReference>
<dbReference type="PANTHER" id="PTHR30328">
    <property type="entry name" value="TRANSCRIPTIONAL REPRESSOR"/>
    <property type="match status" value="1"/>
</dbReference>
<protein>
    <submittedName>
        <fullName evidence="4">TetR family transcriptional regulator</fullName>
    </submittedName>
</protein>
<dbReference type="PRINTS" id="PR00455">
    <property type="entry name" value="HTHTETR"/>
</dbReference>
<dbReference type="AlphaFoldDB" id="A0A2S5JHC0"/>
<dbReference type="InterPro" id="IPR009057">
    <property type="entry name" value="Homeodomain-like_sf"/>
</dbReference>
<evidence type="ECO:0000313" key="5">
    <source>
        <dbReference type="Proteomes" id="UP000239736"/>
    </source>
</evidence>
<dbReference type="SUPFAM" id="SSF46689">
    <property type="entry name" value="Homeodomain-like"/>
    <property type="match status" value="1"/>
</dbReference>
<gene>
    <name evidence="4" type="ORF">LV82_01637</name>
</gene>
<keyword evidence="5" id="KW-1185">Reference proteome</keyword>
<dbReference type="GO" id="GO:0003677">
    <property type="term" value="F:DNA binding"/>
    <property type="evidence" value="ECO:0007669"/>
    <property type="project" value="UniProtKB-UniRule"/>
</dbReference>
<evidence type="ECO:0000256" key="2">
    <source>
        <dbReference type="PROSITE-ProRule" id="PRU00335"/>
    </source>
</evidence>
<dbReference type="PROSITE" id="PS50977">
    <property type="entry name" value="HTH_TETR_2"/>
    <property type="match status" value="1"/>
</dbReference>
<dbReference type="PANTHER" id="PTHR30328:SF54">
    <property type="entry name" value="HTH-TYPE TRANSCRIPTIONAL REPRESSOR SCO4008"/>
    <property type="match status" value="1"/>
</dbReference>
<name>A0A2S5JHC0_9RHOB</name>
<organism evidence="4 5">
    <name type="scientific">Albidovulum inexpectatum</name>
    <dbReference type="NCBI Taxonomy" id="196587"/>
    <lineage>
        <taxon>Bacteria</taxon>
        <taxon>Pseudomonadati</taxon>
        <taxon>Pseudomonadota</taxon>
        <taxon>Alphaproteobacteria</taxon>
        <taxon>Rhodobacterales</taxon>
        <taxon>Paracoccaceae</taxon>
        <taxon>Albidovulum</taxon>
    </lineage>
</organism>
<dbReference type="Pfam" id="PF00440">
    <property type="entry name" value="TetR_N"/>
    <property type="match status" value="1"/>
</dbReference>
<feature type="DNA-binding region" description="H-T-H motif" evidence="2">
    <location>
        <begin position="41"/>
        <end position="60"/>
    </location>
</feature>
<dbReference type="Pfam" id="PF17938">
    <property type="entry name" value="TetR_C_29"/>
    <property type="match status" value="1"/>
</dbReference>
<dbReference type="InterPro" id="IPR001647">
    <property type="entry name" value="HTH_TetR"/>
</dbReference>
<dbReference type="InterPro" id="IPR036271">
    <property type="entry name" value="Tet_transcr_reg_TetR-rel_C_sf"/>
</dbReference>
<dbReference type="SUPFAM" id="SSF48498">
    <property type="entry name" value="Tetracyclin repressor-like, C-terminal domain"/>
    <property type="match status" value="1"/>
</dbReference>
<accession>A0A2S5JHC0</accession>
<reference evidence="4 5" key="1">
    <citation type="submission" date="2018-01" db="EMBL/GenBank/DDBJ databases">
        <title>Genomic Encyclopedia of Archaeal and Bacterial Type Strains, Phase II (KMG-II): from individual species to whole genera.</title>
        <authorList>
            <person name="Goeker M."/>
        </authorList>
    </citation>
    <scope>NUCLEOTIDE SEQUENCE [LARGE SCALE GENOMIC DNA]</scope>
    <source>
        <strain evidence="4 5">DSM 12048</strain>
    </source>
</reference>
<dbReference type="Proteomes" id="UP000239736">
    <property type="component" value="Unassembled WGS sequence"/>
</dbReference>
<dbReference type="InterPro" id="IPR041474">
    <property type="entry name" value="NicS_C"/>
</dbReference>
<dbReference type="OrthoDB" id="2356263at2"/>
<keyword evidence="1 2" id="KW-0238">DNA-binding</keyword>
<sequence>MEENAPSGRRSGWKQDPAAVQADILRAATEEFARNGLDGARISDIAERTRTTKRMIFYYFQDKQTLYRRVLEEAYRKIRAEEAELNLGALPPLQALRRLVEFTFDHHRRSEPFIRLVMIENIHAARHLRDSDLIARVNDSAIERIRDICTRGQATGEIRPDITPLELHWMISALCFFNVSNRPTFGTNFGDELFTEQAQARLRERVADMVVAAARA</sequence>
<proteinExistence type="predicted"/>
<evidence type="ECO:0000256" key="1">
    <source>
        <dbReference type="ARBA" id="ARBA00023125"/>
    </source>
</evidence>
<feature type="domain" description="HTH tetR-type" evidence="3">
    <location>
        <begin position="18"/>
        <end position="78"/>
    </location>
</feature>
<evidence type="ECO:0000259" key="3">
    <source>
        <dbReference type="PROSITE" id="PS50977"/>
    </source>
</evidence>
<comment type="caution">
    <text evidence="4">The sequence shown here is derived from an EMBL/GenBank/DDBJ whole genome shotgun (WGS) entry which is preliminary data.</text>
</comment>
<dbReference type="Gene3D" id="1.10.357.10">
    <property type="entry name" value="Tetracycline Repressor, domain 2"/>
    <property type="match status" value="1"/>
</dbReference>